<evidence type="ECO:0000313" key="2">
    <source>
        <dbReference type="Proteomes" id="UP001431783"/>
    </source>
</evidence>
<dbReference type="EMBL" id="JARQZJ010000035">
    <property type="protein sequence ID" value="KAK9876127.1"/>
    <property type="molecule type" value="Genomic_DNA"/>
</dbReference>
<evidence type="ECO:0000313" key="1">
    <source>
        <dbReference type="EMBL" id="KAK9876127.1"/>
    </source>
</evidence>
<reference evidence="1 2" key="1">
    <citation type="submission" date="2023-03" db="EMBL/GenBank/DDBJ databases">
        <title>Genome insight into feeding habits of ladybird beetles.</title>
        <authorList>
            <person name="Li H.-S."/>
            <person name="Huang Y.-H."/>
            <person name="Pang H."/>
        </authorList>
    </citation>
    <scope>NUCLEOTIDE SEQUENCE [LARGE SCALE GENOMIC DNA]</scope>
    <source>
        <strain evidence="1">SYSU_2023b</strain>
        <tissue evidence="1">Whole body</tissue>
    </source>
</reference>
<sequence>MANCFHCEIEIKRKEKWTLKCFICGLISHLKCANVSETDHNVITNMPCINYTCKTCTKAEFMLELKKVRTSLDNVKKKLNYTKLTNLENKLYYYKKVSIKAIKQMTRC</sequence>
<proteinExistence type="predicted"/>
<comment type="caution">
    <text evidence="1">The sequence shown here is derived from an EMBL/GenBank/DDBJ whole genome shotgun (WGS) entry which is preliminary data.</text>
</comment>
<keyword evidence="2" id="KW-1185">Reference proteome</keyword>
<organism evidence="1 2">
    <name type="scientific">Henosepilachna vigintioctopunctata</name>
    <dbReference type="NCBI Taxonomy" id="420089"/>
    <lineage>
        <taxon>Eukaryota</taxon>
        <taxon>Metazoa</taxon>
        <taxon>Ecdysozoa</taxon>
        <taxon>Arthropoda</taxon>
        <taxon>Hexapoda</taxon>
        <taxon>Insecta</taxon>
        <taxon>Pterygota</taxon>
        <taxon>Neoptera</taxon>
        <taxon>Endopterygota</taxon>
        <taxon>Coleoptera</taxon>
        <taxon>Polyphaga</taxon>
        <taxon>Cucujiformia</taxon>
        <taxon>Coccinelloidea</taxon>
        <taxon>Coccinellidae</taxon>
        <taxon>Epilachninae</taxon>
        <taxon>Epilachnini</taxon>
        <taxon>Henosepilachna</taxon>
    </lineage>
</organism>
<evidence type="ECO:0008006" key="3">
    <source>
        <dbReference type="Google" id="ProtNLM"/>
    </source>
</evidence>
<dbReference type="Proteomes" id="UP001431783">
    <property type="component" value="Unassembled WGS sequence"/>
</dbReference>
<gene>
    <name evidence="1" type="ORF">WA026_011244</name>
</gene>
<protein>
    <recommendedName>
        <fullName evidence="3">Zinc finger PHD-type domain-containing protein</fullName>
    </recommendedName>
</protein>
<accession>A0AAW1U635</accession>
<name>A0AAW1U635_9CUCU</name>
<dbReference type="AlphaFoldDB" id="A0AAW1U635"/>